<evidence type="ECO:0000313" key="7">
    <source>
        <dbReference type="EMBL" id="KAJ3441967.1"/>
    </source>
</evidence>
<dbReference type="InterPro" id="IPR039698">
    <property type="entry name" value="Dfg10/SRD5A3"/>
</dbReference>
<dbReference type="EMBL" id="JANTQA010000029">
    <property type="protein sequence ID" value="KAJ3441967.1"/>
    <property type="molecule type" value="Genomic_DNA"/>
</dbReference>
<name>A0AAV7ZMR7_9EUKA</name>
<organism evidence="7 8">
    <name type="scientific">Anaeramoeba flamelloides</name>
    <dbReference type="NCBI Taxonomy" id="1746091"/>
    <lineage>
        <taxon>Eukaryota</taxon>
        <taxon>Metamonada</taxon>
        <taxon>Anaeramoebidae</taxon>
        <taxon>Anaeramoeba</taxon>
    </lineage>
</organism>
<proteinExistence type="predicted"/>
<dbReference type="Proteomes" id="UP001146793">
    <property type="component" value="Unassembled WGS sequence"/>
</dbReference>
<evidence type="ECO:0000313" key="8">
    <source>
        <dbReference type="Proteomes" id="UP001146793"/>
    </source>
</evidence>
<evidence type="ECO:0000256" key="4">
    <source>
        <dbReference type="ARBA" id="ARBA00023136"/>
    </source>
</evidence>
<protein>
    <submittedName>
        <fullName evidence="7">Polyprenol reductase</fullName>
    </submittedName>
</protein>
<gene>
    <name evidence="7" type="ORF">M0812_13987</name>
</gene>
<keyword evidence="3 5" id="KW-1133">Transmembrane helix</keyword>
<feature type="transmembrane region" description="Helical" evidence="5">
    <location>
        <begin position="100"/>
        <end position="124"/>
    </location>
</feature>
<feature type="domain" description="3-oxo-5-alpha-steroid 4-dehydrogenase C-terminal" evidence="6">
    <location>
        <begin position="132"/>
        <end position="277"/>
    </location>
</feature>
<feature type="transmembrane region" description="Helical" evidence="5">
    <location>
        <begin position="234"/>
        <end position="252"/>
    </location>
</feature>
<keyword evidence="2 5" id="KW-0812">Transmembrane</keyword>
<reference evidence="7" key="1">
    <citation type="submission" date="2022-08" db="EMBL/GenBank/DDBJ databases">
        <title>Novel sulphate-reducing endosymbionts in the free-living metamonad Anaeramoeba.</title>
        <authorList>
            <person name="Jerlstrom-Hultqvist J."/>
            <person name="Cepicka I."/>
            <person name="Gallot-Lavallee L."/>
            <person name="Salas-Leiva D."/>
            <person name="Curtis B.A."/>
            <person name="Zahonova K."/>
            <person name="Pipaliya S."/>
            <person name="Dacks J."/>
            <person name="Roger A.J."/>
        </authorList>
    </citation>
    <scope>NUCLEOTIDE SEQUENCE</scope>
    <source>
        <strain evidence="7">Busselton2</strain>
    </source>
</reference>
<comment type="subcellular location">
    <subcellularLocation>
        <location evidence="1">Endomembrane system</location>
        <topology evidence="1">Multi-pass membrane protein</topology>
    </subcellularLocation>
</comment>
<evidence type="ECO:0000256" key="5">
    <source>
        <dbReference type="SAM" id="Phobius"/>
    </source>
</evidence>
<feature type="transmembrane region" description="Helical" evidence="5">
    <location>
        <begin position="131"/>
        <end position="150"/>
    </location>
</feature>
<dbReference type="GO" id="GO:0006488">
    <property type="term" value="P:dolichol-linked oligosaccharide biosynthetic process"/>
    <property type="evidence" value="ECO:0007669"/>
    <property type="project" value="InterPro"/>
</dbReference>
<evidence type="ECO:0000256" key="1">
    <source>
        <dbReference type="ARBA" id="ARBA00004127"/>
    </source>
</evidence>
<feature type="transmembrane region" description="Helical" evidence="5">
    <location>
        <begin position="162"/>
        <end position="185"/>
    </location>
</feature>
<accession>A0AAV7ZMR7</accession>
<feature type="transmembrane region" description="Helical" evidence="5">
    <location>
        <begin position="206"/>
        <end position="228"/>
    </location>
</feature>
<comment type="caution">
    <text evidence="7">The sequence shown here is derived from an EMBL/GenBank/DDBJ whole genome shotgun (WGS) entry which is preliminary data.</text>
</comment>
<feature type="transmembrane region" description="Helical" evidence="5">
    <location>
        <begin position="6"/>
        <end position="23"/>
    </location>
</feature>
<dbReference type="PROSITE" id="PS50244">
    <property type="entry name" value="S5A_REDUCTASE"/>
    <property type="match status" value="1"/>
</dbReference>
<dbReference type="InterPro" id="IPR001104">
    <property type="entry name" value="3-oxo-5_a-steroid_4-DH_C"/>
</dbReference>
<feature type="transmembrane region" description="Helical" evidence="5">
    <location>
        <begin position="70"/>
        <end position="94"/>
    </location>
</feature>
<dbReference type="PANTHER" id="PTHR14624:SF0">
    <property type="entry name" value="POLYPRENOL REDUCTASE"/>
    <property type="match status" value="1"/>
</dbReference>
<dbReference type="GO" id="GO:0003865">
    <property type="term" value="F:3-oxo-5-alpha-steroid 4-dehydrogenase activity"/>
    <property type="evidence" value="ECO:0007669"/>
    <property type="project" value="TreeGrafter"/>
</dbReference>
<keyword evidence="4 5" id="KW-0472">Membrane</keyword>
<sequence>MIVFLIRNFIHLYWILAVLLFFLKTFSKTFDEFTYYGKFLPSTTNDSNRPAPFLYRIFQKYTVPEKLGWISFYFIGLITTCVCFIISPFLFHYVSFNHSSLIISVLFAVHFVRRIIECLFLQVFVDRRMNLFNFASGLSFYFFLTLGNLVEFQQRVSISKIIVGSLIFVVASFLQCYSHFILFGIRKKNTRTKSKDSYYEIPHGGLFKFVSAPHYLCEILIYFSFLYLNRLRSINFFLCFVFVCANLSQRSFRIHHWYLNKFDNYPENRKKLIPFIL</sequence>
<evidence type="ECO:0000256" key="2">
    <source>
        <dbReference type="ARBA" id="ARBA00022692"/>
    </source>
</evidence>
<dbReference type="GO" id="GO:0016095">
    <property type="term" value="P:polyprenol catabolic process"/>
    <property type="evidence" value="ECO:0007669"/>
    <property type="project" value="TreeGrafter"/>
</dbReference>
<evidence type="ECO:0000256" key="3">
    <source>
        <dbReference type="ARBA" id="ARBA00022989"/>
    </source>
</evidence>
<dbReference type="AlphaFoldDB" id="A0AAV7ZMR7"/>
<dbReference type="GO" id="GO:0005783">
    <property type="term" value="C:endoplasmic reticulum"/>
    <property type="evidence" value="ECO:0007669"/>
    <property type="project" value="TreeGrafter"/>
</dbReference>
<evidence type="ECO:0000259" key="6">
    <source>
        <dbReference type="Pfam" id="PF02544"/>
    </source>
</evidence>
<dbReference type="PANTHER" id="PTHR14624">
    <property type="entry name" value="DFG10 PROTEIN"/>
    <property type="match status" value="1"/>
</dbReference>
<dbReference type="Pfam" id="PF02544">
    <property type="entry name" value="Steroid_dh"/>
    <property type="match status" value="1"/>
</dbReference>